<dbReference type="Gene3D" id="1.20.120.1770">
    <property type="match status" value="1"/>
</dbReference>
<evidence type="ECO:0000313" key="3">
    <source>
        <dbReference type="RefSeq" id="XP_015898433.1"/>
    </source>
</evidence>
<keyword evidence="1" id="KW-0812">Transmembrane</keyword>
<dbReference type="SUPFAM" id="SSF81342">
    <property type="entry name" value="Transmembrane di-heme cytochromes"/>
    <property type="match status" value="1"/>
</dbReference>
<gene>
    <name evidence="3" type="primary">LOC107431917</name>
</gene>
<reference evidence="3" key="1">
    <citation type="submission" date="2025-08" db="UniProtKB">
        <authorList>
            <consortium name="RefSeq"/>
        </authorList>
    </citation>
    <scope>IDENTIFICATION</scope>
    <source>
        <tissue evidence="3">Seedling</tissue>
    </source>
</reference>
<feature type="transmembrane region" description="Helical" evidence="1">
    <location>
        <begin position="213"/>
        <end position="233"/>
    </location>
</feature>
<dbReference type="PANTHER" id="PTHR36738">
    <property type="entry name" value="EXPRESSED PROTEIN"/>
    <property type="match status" value="1"/>
</dbReference>
<dbReference type="FunCoup" id="A0A6P4B841">
    <property type="interactions" value="91"/>
</dbReference>
<feature type="transmembrane region" description="Helical" evidence="1">
    <location>
        <begin position="143"/>
        <end position="160"/>
    </location>
</feature>
<keyword evidence="1" id="KW-0472">Membrane</keyword>
<dbReference type="InterPro" id="IPR025067">
    <property type="entry name" value="DUF4079"/>
</dbReference>
<dbReference type="GO" id="GO:0022904">
    <property type="term" value="P:respiratory electron transport chain"/>
    <property type="evidence" value="ECO:0007669"/>
    <property type="project" value="InterPro"/>
</dbReference>
<dbReference type="AlphaFoldDB" id="A0A6P4B841"/>
<accession>A0A6P4B841</accession>
<dbReference type="InParanoid" id="A0A6P4B841"/>
<dbReference type="KEGG" id="zju:107431917"/>
<dbReference type="GeneID" id="107431917"/>
<keyword evidence="1" id="KW-1133">Transmembrane helix</keyword>
<dbReference type="Proteomes" id="UP001652623">
    <property type="component" value="Chromosome 11"/>
</dbReference>
<keyword evidence="2" id="KW-1185">Reference proteome</keyword>
<protein>
    <submittedName>
        <fullName evidence="3">Uncharacterized protein LOC107431917</fullName>
    </submittedName>
</protein>
<organism evidence="2 3">
    <name type="scientific">Ziziphus jujuba</name>
    <name type="common">Chinese jujube</name>
    <name type="synonym">Ziziphus sativa</name>
    <dbReference type="NCBI Taxonomy" id="326968"/>
    <lineage>
        <taxon>Eukaryota</taxon>
        <taxon>Viridiplantae</taxon>
        <taxon>Streptophyta</taxon>
        <taxon>Embryophyta</taxon>
        <taxon>Tracheophyta</taxon>
        <taxon>Spermatophyta</taxon>
        <taxon>Magnoliopsida</taxon>
        <taxon>eudicotyledons</taxon>
        <taxon>Gunneridae</taxon>
        <taxon>Pentapetalae</taxon>
        <taxon>rosids</taxon>
        <taxon>fabids</taxon>
        <taxon>Rosales</taxon>
        <taxon>Rhamnaceae</taxon>
        <taxon>Paliureae</taxon>
        <taxon>Ziziphus</taxon>
    </lineage>
</organism>
<evidence type="ECO:0000313" key="2">
    <source>
        <dbReference type="Proteomes" id="UP001652623"/>
    </source>
</evidence>
<feature type="transmembrane region" description="Helical" evidence="1">
    <location>
        <begin position="103"/>
        <end position="123"/>
    </location>
</feature>
<dbReference type="GO" id="GO:0016020">
    <property type="term" value="C:membrane"/>
    <property type="evidence" value="ECO:0007669"/>
    <property type="project" value="InterPro"/>
</dbReference>
<dbReference type="Pfam" id="PF13301">
    <property type="entry name" value="DUF4079"/>
    <property type="match status" value="1"/>
</dbReference>
<name>A0A6P4B841_ZIZJJ</name>
<dbReference type="PANTHER" id="PTHR36738:SF1">
    <property type="entry name" value="EXPRESSED PROTEIN"/>
    <property type="match status" value="1"/>
</dbReference>
<feature type="transmembrane region" description="Helical" evidence="1">
    <location>
        <begin position="245"/>
        <end position="266"/>
    </location>
</feature>
<dbReference type="InterPro" id="IPR016174">
    <property type="entry name" value="Di-haem_cyt_TM"/>
</dbReference>
<evidence type="ECO:0000256" key="1">
    <source>
        <dbReference type="SAM" id="Phobius"/>
    </source>
</evidence>
<proteinExistence type="predicted"/>
<feature type="transmembrane region" description="Helical" evidence="1">
    <location>
        <begin position="181"/>
        <end position="201"/>
    </location>
</feature>
<dbReference type="RefSeq" id="XP_015898433.1">
    <property type="nucleotide sequence ID" value="XM_016042947.3"/>
</dbReference>
<sequence length="268" mass="28985">MASMAVSASACLRPSIPSPLLLPPTAFSNSTPFPKSHAESYFPLTLAPALATTTKRPLLFSPFVMKHKTCEVVVVDKADRKEEEEDEEEPSDTFLYSFTPLPLMFLAALPGGGTVRSLFGPFVELVKSWNLPDWLVHWGHPGNMAVVLFAMGGYGTYLGFRIRFSDDVEEKAKAKDLHPKLLGGMFFFFALGATGGITSLLTSDKPIFESPHALTGFIGLALLTLQTILPSLFEGNPGLRNVHGILGSGIMTLFLVHAALGLQLGLSY</sequence>